<organism evidence="1 2">
    <name type="scientific">Methanoculleus submarinus</name>
    <dbReference type="NCBI Taxonomy" id="204050"/>
    <lineage>
        <taxon>Archaea</taxon>
        <taxon>Methanobacteriati</taxon>
        <taxon>Methanobacteriota</taxon>
        <taxon>Stenosarchaea group</taxon>
        <taxon>Methanomicrobia</taxon>
        <taxon>Methanomicrobiales</taxon>
        <taxon>Methanomicrobiaceae</taxon>
        <taxon>Methanoculleus</taxon>
    </lineage>
</organism>
<accession>A0AAX3E8D1</accession>
<dbReference type="EMBL" id="CP109831">
    <property type="protein sequence ID" value="UYU18388.1"/>
    <property type="molecule type" value="Genomic_DNA"/>
</dbReference>
<gene>
    <name evidence="1" type="ORF">OH143_11895</name>
</gene>
<keyword evidence="2" id="KW-1185">Reference proteome</keyword>
<proteinExistence type="predicted"/>
<dbReference type="GeneID" id="58787949"/>
<dbReference type="AlphaFoldDB" id="A0AAX3E8D1"/>
<dbReference type="KEGG" id="msum:OH143_11895"/>
<evidence type="ECO:0000313" key="1">
    <source>
        <dbReference type="EMBL" id="UYU18388.1"/>
    </source>
</evidence>
<dbReference type="RefSeq" id="WP_048063758.1">
    <property type="nucleotide sequence ID" value="NZ_CP109831.1"/>
</dbReference>
<dbReference type="GeneID" id="76731605"/>
<sequence>MIVIAGGLPAALLLVFFFIVLDDKRPTVAATLALVDTAGISSGNRPDIRRVACGAVQHLHNRYMSDIEDNNRVG</sequence>
<protein>
    <submittedName>
        <fullName evidence="1">Uncharacterized protein</fullName>
    </submittedName>
</protein>
<reference evidence="1" key="1">
    <citation type="submission" date="2022-10" db="EMBL/GenBank/DDBJ databases">
        <title>Complete genome of Methanoculleus submarinus DSM 15122.</title>
        <authorList>
            <person name="Chen S.-C."/>
            <person name="Lai S.-J."/>
            <person name="You Y.-T."/>
        </authorList>
    </citation>
    <scope>NUCLEOTIDE SEQUENCE</scope>
    <source>
        <strain evidence="1">DSM 15122</strain>
    </source>
</reference>
<evidence type="ECO:0000313" key="2">
    <source>
        <dbReference type="Proteomes" id="UP001156196"/>
    </source>
</evidence>
<name>A0AAX3E8D1_9EURY</name>
<dbReference type="Proteomes" id="UP001156196">
    <property type="component" value="Chromosome"/>
</dbReference>